<evidence type="ECO:0000313" key="3">
    <source>
        <dbReference type="Proteomes" id="UP000182409"/>
    </source>
</evidence>
<name>A0A1H4P8F2_9BACT</name>
<dbReference type="Proteomes" id="UP000182409">
    <property type="component" value="Unassembled WGS sequence"/>
</dbReference>
<organism evidence="2 3">
    <name type="scientific">Terriglobus roseus</name>
    <dbReference type="NCBI Taxonomy" id="392734"/>
    <lineage>
        <taxon>Bacteria</taxon>
        <taxon>Pseudomonadati</taxon>
        <taxon>Acidobacteriota</taxon>
        <taxon>Terriglobia</taxon>
        <taxon>Terriglobales</taxon>
        <taxon>Acidobacteriaceae</taxon>
        <taxon>Terriglobus</taxon>
    </lineage>
</organism>
<accession>A0A1H4P8F2</accession>
<sequence length="184" mass="20297">MRITYQWTEREWDQAVCVATRKATRGTALPGMVYPLIVIPLCGAVGDLISLLRPPGRANLAGSILPLLLLLSAITAGILISVSRLRRRRQRNGASPMPDGVREMVLQESGWRFHAFGPHADPSTLEPLPQRLRPWTELLDARQGSGVIVLLHRDGFEAVPAKSLTPEQAGHLHRLVMRKLKPAA</sequence>
<reference evidence="2 3" key="1">
    <citation type="submission" date="2016-10" db="EMBL/GenBank/DDBJ databases">
        <authorList>
            <person name="de Groot N.N."/>
        </authorList>
    </citation>
    <scope>NUCLEOTIDE SEQUENCE [LARGE SCALE GENOMIC DNA]</scope>
    <source>
        <strain evidence="2 3">AB35.6</strain>
    </source>
</reference>
<evidence type="ECO:0008006" key="4">
    <source>
        <dbReference type="Google" id="ProtNLM"/>
    </source>
</evidence>
<dbReference type="AlphaFoldDB" id="A0A1H4P8F2"/>
<gene>
    <name evidence="2" type="ORF">SAMN05443244_2486</name>
</gene>
<proteinExistence type="predicted"/>
<dbReference type="RefSeq" id="WP_074654344.1">
    <property type="nucleotide sequence ID" value="NZ_FNSD01000001.1"/>
</dbReference>
<evidence type="ECO:0000313" key="2">
    <source>
        <dbReference type="EMBL" id="SEC03733.1"/>
    </source>
</evidence>
<dbReference type="EMBL" id="FNSD01000001">
    <property type="protein sequence ID" value="SEC03733.1"/>
    <property type="molecule type" value="Genomic_DNA"/>
</dbReference>
<feature type="transmembrane region" description="Helical" evidence="1">
    <location>
        <begin position="31"/>
        <end position="52"/>
    </location>
</feature>
<keyword evidence="1" id="KW-1133">Transmembrane helix</keyword>
<keyword evidence="1" id="KW-0472">Membrane</keyword>
<protein>
    <recommendedName>
        <fullName evidence="4">YcxB-like protein domain-containing protein</fullName>
    </recommendedName>
</protein>
<dbReference type="OrthoDB" id="120656at2"/>
<evidence type="ECO:0000256" key="1">
    <source>
        <dbReference type="SAM" id="Phobius"/>
    </source>
</evidence>
<keyword evidence="1" id="KW-0812">Transmembrane</keyword>
<feature type="transmembrane region" description="Helical" evidence="1">
    <location>
        <begin position="64"/>
        <end position="82"/>
    </location>
</feature>